<dbReference type="OrthoDB" id="2564858at2759"/>
<dbReference type="Pfam" id="PF12586">
    <property type="entry name" value="DUF3760"/>
    <property type="match status" value="1"/>
</dbReference>
<reference evidence="3" key="2">
    <citation type="submission" date="2013-12" db="EMBL/GenBank/DDBJ databases">
        <title>Evolution of pathogenesis and genome organization in the Tremellales.</title>
        <authorList>
            <person name="Cuomo C."/>
            <person name="Litvintseva A."/>
            <person name="Heitman J."/>
            <person name="Chen Y."/>
            <person name="Sun S."/>
            <person name="Springer D."/>
            <person name="Dromer F."/>
            <person name="Young S."/>
            <person name="Zeng Q."/>
            <person name="Chapman S."/>
            <person name="Gujja S."/>
            <person name="Saif S."/>
            <person name="Birren B."/>
        </authorList>
    </citation>
    <scope>NUCLEOTIDE SEQUENCE [LARGE SCALE GENOMIC DNA]</scope>
    <source>
        <strain evidence="3">BCC8398</strain>
    </source>
</reference>
<evidence type="ECO:0000313" key="3">
    <source>
        <dbReference type="Proteomes" id="UP000092666"/>
    </source>
</evidence>
<dbReference type="InterPro" id="IPR022235">
    <property type="entry name" value="DUF3760"/>
</dbReference>
<reference evidence="2 3" key="1">
    <citation type="submission" date="2013-07" db="EMBL/GenBank/DDBJ databases">
        <title>The Genome Sequence of Cryptococcus heveanensis BCC8398.</title>
        <authorList>
            <consortium name="The Broad Institute Genome Sequencing Platform"/>
            <person name="Cuomo C."/>
            <person name="Litvintseva A."/>
            <person name="Chen Y."/>
            <person name="Heitman J."/>
            <person name="Sun S."/>
            <person name="Springer D."/>
            <person name="Dromer F."/>
            <person name="Young S.K."/>
            <person name="Zeng Q."/>
            <person name="Gargeya S."/>
            <person name="Fitzgerald M."/>
            <person name="Abouelleil A."/>
            <person name="Alvarado L."/>
            <person name="Berlin A.M."/>
            <person name="Chapman S.B."/>
            <person name="Dewar J."/>
            <person name="Goldberg J."/>
            <person name="Griggs A."/>
            <person name="Gujja S."/>
            <person name="Hansen M."/>
            <person name="Howarth C."/>
            <person name="Imamovic A."/>
            <person name="Larimer J."/>
            <person name="McCowan C."/>
            <person name="Murphy C."/>
            <person name="Pearson M."/>
            <person name="Priest M."/>
            <person name="Roberts A."/>
            <person name="Saif S."/>
            <person name="Shea T."/>
            <person name="Sykes S."/>
            <person name="Wortman J."/>
            <person name="Nusbaum C."/>
            <person name="Birren B."/>
        </authorList>
    </citation>
    <scope>NUCLEOTIDE SEQUENCE [LARGE SCALE GENOMIC DNA]</scope>
    <source>
        <strain evidence="2 3">BCC8398</strain>
    </source>
</reference>
<accession>A0A1B9GV96</accession>
<sequence length="351" mass="40879">MSHSYQTQPQAECPSLGKPEEPNRPCTPADITILERLHPVHYMILDHLKFLAPPTTLCRVSRTFNEEMLPVIYDSITLDKNNINLFMEYQICWPVYEQRRRGITHTRAIEFVDQEAALNWEWITSRQNLSETCAKELERLKAKVPKLFEAEGKDGEIRRRHYGCKEMRWTNLQEVIYGNALVEAYIKVTYGQTYVKLYVERSEYRRMDQFPCDLLYPLHPQTIIINAPMIDLPKDDLFLTRLVGWNAMYRALPSLERIVVRLPDWLESPITGNNAKCVQEWLIALVDFSWATKAESSEDEWADSDPCAIAYAMEGPVGLAAFVGHWADEGRDLHLNWPEEMLEDLEIIEIE</sequence>
<proteinExistence type="predicted"/>
<evidence type="ECO:0000313" key="2">
    <source>
        <dbReference type="EMBL" id="OCF34922.1"/>
    </source>
</evidence>
<dbReference type="AlphaFoldDB" id="A0A1B9GV96"/>
<gene>
    <name evidence="2" type="ORF">I316_03469</name>
</gene>
<evidence type="ECO:0000256" key="1">
    <source>
        <dbReference type="SAM" id="MobiDB-lite"/>
    </source>
</evidence>
<dbReference type="Proteomes" id="UP000092666">
    <property type="component" value="Unassembled WGS sequence"/>
</dbReference>
<dbReference type="EMBL" id="KV700123">
    <property type="protein sequence ID" value="OCF34922.1"/>
    <property type="molecule type" value="Genomic_DNA"/>
</dbReference>
<protein>
    <submittedName>
        <fullName evidence="2">Uncharacterized protein</fullName>
    </submittedName>
</protein>
<name>A0A1B9GV96_9TREE</name>
<organism evidence="2 3">
    <name type="scientific">Kwoniella heveanensis BCC8398</name>
    <dbReference type="NCBI Taxonomy" id="1296120"/>
    <lineage>
        <taxon>Eukaryota</taxon>
        <taxon>Fungi</taxon>
        <taxon>Dikarya</taxon>
        <taxon>Basidiomycota</taxon>
        <taxon>Agaricomycotina</taxon>
        <taxon>Tremellomycetes</taxon>
        <taxon>Tremellales</taxon>
        <taxon>Cryptococcaceae</taxon>
        <taxon>Kwoniella</taxon>
    </lineage>
</organism>
<feature type="region of interest" description="Disordered" evidence="1">
    <location>
        <begin position="1"/>
        <end position="27"/>
    </location>
</feature>
<feature type="compositionally biased region" description="Polar residues" evidence="1">
    <location>
        <begin position="1"/>
        <end position="10"/>
    </location>
</feature>
<keyword evidence="3" id="KW-1185">Reference proteome</keyword>